<keyword evidence="2" id="KW-0472">Membrane</keyword>
<feature type="transmembrane region" description="Helical" evidence="2">
    <location>
        <begin position="147"/>
        <end position="164"/>
    </location>
</feature>
<sequence>MSLKSGILLLVNILFVSILLSSCQSSKTAFGNSYYFKATPKTIADSNEEGDAEQAVASIESIQNEPTSLEERKEALDRKIVSLENRQKSIEQTKADIKRASTPQAKRAFRKEQRAEKKAFRGELKELVKDIRTAPEELQKENLSSNGRLGLIFAAIGLVLLLVVPGQVGYILGTILLVVGLLLLILDLV</sequence>
<keyword evidence="1" id="KW-0175">Coiled coil</keyword>
<keyword evidence="2" id="KW-0812">Transmembrane</keyword>
<evidence type="ECO:0000256" key="1">
    <source>
        <dbReference type="SAM" id="Coils"/>
    </source>
</evidence>
<reference evidence="3" key="1">
    <citation type="journal article" date="2023" name="Comput. Struct. Biotechnol. J.">
        <title>Discovery of a novel marine Bacteroidetes with a rich repertoire of carbohydrate-active enzymes.</title>
        <authorList>
            <person name="Chen B."/>
            <person name="Liu G."/>
            <person name="Chen Q."/>
            <person name="Wang H."/>
            <person name="Liu L."/>
            <person name="Tang K."/>
        </authorList>
    </citation>
    <scope>NUCLEOTIDE SEQUENCE</scope>
    <source>
        <strain evidence="3">TK19036</strain>
    </source>
</reference>
<accession>A0AA49JGB3</accession>
<dbReference type="PROSITE" id="PS51257">
    <property type="entry name" value="PROKAR_LIPOPROTEIN"/>
    <property type="match status" value="1"/>
</dbReference>
<protein>
    <submittedName>
        <fullName evidence="3">Uncharacterized protein</fullName>
    </submittedName>
</protein>
<evidence type="ECO:0000313" key="3">
    <source>
        <dbReference type="EMBL" id="WKN36879.1"/>
    </source>
</evidence>
<proteinExistence type="predicted"/>
<name>A0AA49JGB3_9BACT</name>
<evidence type="ECO:0000256" key="2">
    <source>
        <dbReference type="SAM" id="Phobius"/>
    </source>
</evidence>
<dbReference type="AlphaFoldDB" id="A0AA49JGB3"/>
<gene>
    <name evidence="3" type="ORF">K4G66_31425</name>
</gene>
<reference evidence="3" key="2">
    <citation type="journal article" date="2024" name="Antonie Van Leeuwenhoek">
        <title>Roseihalotalea indica gen. nov., sp. nov., a halophilic Bacteroidetes from mesopelagic Southwest Indian Ocean with higher carbohydrate metabolic potential.</title>
        <authorList>
            <person name="Chen B."/>
            <person name="Zhang M."/>
            <person name="Lin D."/>
            <person name="Ye J."/>
            <person name="Tang K."/>
        </authorList>
    </citation>
    <scope>NUCLEOTIDE SEQUENCE</scope>
    <source>
        <strain evidence="3">TK19036</strain>
    </source>
</reference>
<dbReference type="EMBL" id="CP120682">
    <property type="protein sequence ID" value="WKN36879.1"/>
    <property type="molecule type" value="Genomic_DNA"/>
</dbReference>
<keyword evidence="2" id="KW-1133">Transmembrane helix</keyword>
<feature type="coiled-coil region" evidence="1">
    <location>
        <begin position="73"/>
        <end position="130"/>
    </location>
</feature>
<organism evidence="3">
    <name type="scientific">Roseihalotalea indica</name>
    <dbReference type="NCBI Taxonomy" id="2867963"/>
    <lineage>
        <taxon>Bacteria</taxon>
        <taxon>Pseudomonadati</taxon>
        <taxon>Bacteroidota</taxon>
        <taxon>Cytophagia</taxon>
        <taxon>Cytophagales</taxon>
        <taxon>Catalimonadaceae</taxon>
        <taxon>Roseihalotalea</taxon>
    </lineage>
</organism>